<keyword evidence="4" id="KW-1185">Reference proteome</keyword>
<dbReference type="GO" id="GO:0070967">
    <property type="term" value="F:coenzyme F420 binding"/>
    <property type="evidence" value="ECO:0007669"/>
    <property type="project" value="TreeGrafter"/>
</dbReference>
<name>A0A927J955_9ACTN</name>
<dbReference type="EMBL" id="JACYWE010000001">
    <property type="protein sequence ID" value="MBD8504983.1"/>
    <property type="molecule type" value="Genomic_DNA"/>
</dbReference>
<comment type="caution">
    <text evidence="3">The sequence shown here is derived from an EMBL/GenBank/DDBJ whole genome shotgun (WGS) entry which is preliminary data.</text>
</comment>
<dbReference type="Gene3D" id="2.30.110.10">
    <property type="entry name" value="Electron Transport, Fmn-binding Protein, Chain A"/>
    <property type="match status" value="1"/>
</dbReference>
<dbReference type="Pfam" id="PF04075">
    <property type="entry name" value="F420H2_quin_red"/>
    <property type="match status" value="1"/>
</dbReference>
<dbReference type="PANTHER" id="PTHR39428">
    <property type="entry name" value="F420H(2)-DEPENDENT QUINONE REDUCTASE RV1261C"/>
    <property type="match status" value="1"/>
</dbReference>
<dbReference type="GO" id="GO:0016491">
    <property type="term" value="F:oxidoreductase activity"/>
    <property type="evidence" value="ECO:0007669"/>
    <property type="project" value="InterPro"/>
</dbReference>
<protein>
    <submittedName>
        <fullName evidence="3">Nitroreductase family deazaflavin-dependent oxidoreductase</fullName>
    </submittedName>
</protein>
<comment type="catalytic activity">
    <reaction evidence="2">
        <text>oxidized coenzyme F420-(gamma-L-Glu)(n) + a quinol + H(+) = reduced coenzyme F420-(gamma-L-Glu)(n) + a quinone</text>
        <dbReference type="Rhea" id="RHEA:39663"/>
        <dbReference type="Rhea" id="RHEA-COMP:12939"/>
        <dbReference type="Rhea" id="RHEA-COMP:14378"/>
        <dbReference type="ChEBI" id="CHEBI:15378"/>
        <dbReference type="ChEBI" id="CHEBI:24646"/>
        <dbReference type="ChEBI" id="CHEBI:132124"/>
        <dbReference type="ChEBI" id="CHEBI:133980"/>
        <dbReference type="ChEBI" id="CHEBI:139511"/>
    </reaction>
</comment>
<accession>A0A927J955</accession>
<evidence type="ECO:0000313" key="4">
    <source>
        <dbReference type="Proteomes" id="UP000642993"/>
    </source>
</evidence>
<dbReference type="NCBIfam" id="TIGR00026">
    <property type="entry name" value="hi_GC_TIGR00026"/>
    <property type="match status" value="1"/>
</dbReference>
<dbReference type="InterPro" id="IPR012349">
    <property type="entry name" value="Split_barrel_FMN-bd"/>
</dbReference>
<dbReference type="PANTHER" id="PTHR39428:SF1">
    <property type="entry name" value="F420H(2)-DEPENDENT QUINONE REDUCTASE RV1261C"/>
    <property type="match status" value="1"/>
</dbReference>
<evidence type="ECO:0000256" key="1">
    <source>
        <dbReference type="ARBA" id="ARBA00008710"/>
    </source>
</evidence>
<evidence type="ECO:0000313" key="3">
    <source>
        <dbReference type="EMBL" id="MBD8504983.1"/>
    </source>
</evidence>
<dbReference type="GO" id="GO:0005886">
    <property type="term" value="C:plasma membrane"/>
    <property type="evidence" value="ECO:0007669"/>
    <property type="project" value="TreeGrafter"/>
</dbReference>
<dbReference type="Proteomes" id="UP000642993">
    <property type="component" value="Unassembled WGS sequence"/>
</dbReference>
<sequence length="141" mass="15720">MPSDLMLKTMNAVHRGIVKASGGRLGNTLAGMPVIELVTVGRKSGQERVCYLTSPVQRGDTLIVVASRGGDDRHPAWYHNLQAKPDAEMIRDGKRIPVHARTATPEERAELWPEVVRRARNYGGYQKKTSREIPLVLLEPR</sequence>
<organism evidence="3 4">
    <name type="scientific">Lolliginicoccus lacisalsi</name>
    <dbReference type="NCBI Taxonomy" id="2742202"/>
    <lineage>
        <taxon>Bacteria</taxon>
        <taxon>Bacillati</taxon>
        <taxon>Actinomycetota</taxon>
        <taxon>Actinomycetes</taxon>
        <taxon>Mycobacteriales</taxon>
        <taxon>Hoyosellaceae</taxon>
        <taxon>Lolliginicoccus</taxon>
    </lineage>
</organism>
<dbReference type="InterPro" id="IPR004378">
    <property type="entry name" value="F420H2_quin_Rdtase"/>
</dbReference>
<evidence type="ECO:0000256" key="2">
    <source>
        <dbReference type="ARBA" id="ARBA00049106"/>
    </source>
</evidence>
<gene>
    <name evidence="3" type="ORF">HT102_00580</name>
</gene>
<dbReference type="AlphaFoldDB" id="A0A927J955"/>
<reference evidence="3" key="1">
    <citation type="submission" date="2020-09" db="EMBL/GenBank/DDBJ databases">
        <title>Hoyosella lacisalsi sp. nov., a halotolerant actinobacterium isolated from soil of Lake Gudzhirganskoe.</title>
        <authorList>
            <person name="Yang Q."/>
            <person name="Guo P.Y."/>
            <person name="Liu S.W."/>
            <person name="Li F.N."/>
            <person name="Sun C.H."/>
        </authorList>
    </citation>
    <scope>NUCLEOTIDE SEQUENCE</scope>
    <source>
        <strain evidence="3">G463</strain>
    </source>
</reference>
<comment type="similarity">
    <text evidence="1">Belongs to the F420H(2)-dependent quinone reductase family.</text>
</comment>
<dbReference type="RefSeq" id="WP_192037476.1">
    <property type="nucleotide sequence ID" value="NZ_JACYWE010000001.1"/>
</dbReference>
<proteinExistence type="inferred from homology"/>